<dbReference type="Gene3D" id="2.170.130.10">
    <property type="entry name" value="TonB-dependent receptor, plug domain"/>
    <property type="match status" value="1"/>
</dbReference>
<keyword evidence="3 8" id="KW-1134">Transmembrane beta strand</keyword>
<keyword evidence="13" id="KW-0675">Receptor</keyword>
<evidence type="ECO:0000256" key="2">
    <source>
        <dbReference type="ARBA" id="ARBA00022448"/>
    </source>
</evidence>
<dbReference type="SUPFAM" id="SSF56935">
    <property type="entry name" value="Porins"/>
    <property type="match status" value="1"/>
</dbReference>
<dbReference type="Pfam" id="PF00593">
    <property type="entry name" value="TonB_dep_Rec_b-barrel"/>
    <property type="match status" value="1"/>
</dbReference>
<organism evidence="13 14">
    <name type="scientific">Sphingomonas chungangi</name>
    <dbReference type="NCBI Taxonomy" id="2683589"/>
    <lineage>
        <taxon>Bacteria</taxon>
        <taxon>Pseudomonadati</taxon>
        <taxon>Pseudomonadota</taxon>
        <taxon>Alphaproteobacteria</taxon>
        <taxon>Sphingomonadales</taxon>
        <taxon>Sphingomonadaceae</taxon>
        <taxon>Sphingomonas</taxon>
    </lineage>
</organism>
<keyword evidence="2 8" id="KW-0813">Transport</keyword>
<feature type="chain" id="PRO_5032770091" evidence="10">
    <location>
        <begin position="26"/>
        <end position="858"/>
    </location>
</feature>
<accession>A0A838LA79</accession>
<comment type="subcellular location">
    <subcellularLocation>
        <location evidence="1 8">Cell outer membrane</location>
        <topology evidence="1 8">Multi-pass membrane protein</topology>
    </subcellularLocation>
</comment>
<dbReference type="AlphaFoldDB" id="A0A838LA79"/>
<sequence>MLTTRIIARASVSALALAAIAPAFAQSTGTQEFDKSQIVVTAKNGDSSVAGTAVSSTPKAKTALTDEFIGRQRAGQSIDDIINMLPGVSFQNNGPYGDAGGTLTIHGFDSSRISQTFDGIPLNDSGNYALYSQEQVDPEIIKQVEVSTGSTDIDSPTASATGGTVNYTIRDPSEDFHVRFAGSMGQWQFMRLFGVVDTGDFTKYGTRAFVSASKQSDVNPYDSGSKLDRKQVNAKVYQPIGSNGDFVSVTGFYDRNRGDHFNDFTLQESSFPGSASDISAKPPICTVAAATPGKADKPNACATSAAGYYGYTQNPTNIWQIHLNSRFTLANGLILTVEPNVGYTEANGGSIVTATEGNYTKKVNGQTIYGFIGGKPYLGGVDLNGDGDTLDTVSVDAPSNTITHRYGVIANLIWHIAPTQTVRVNYTLDHAKLYQTGELGYLAADGRPVASFPKNDPILDASGNPIEKRDRLSYSILNQVSGEYRGEFFDNKLVLQAGVRAPFFKRDLNNRCVSESGGNGYVDCFNDPASQAAFLAANPSYQAPQSRHDNYNKVLPSAGFTYNFTPHVSAFGDYSQGLQVPSTDTLYDGFAFPVGDPAAKPKMETSYNFEGGLRYKSHNIQAQLSGWYTSFHNKIEESTIEDPQNPGGLPITVYTNLGTVHKYGFDGSISYAPDHHFTLYAFGSYLHSKILDNLQQGLCTANNVKFGDSGGLTGTCMSRTQPIIRATGGKQESGSPSYMFGGRVQGSFGPLEVGVQAKRTGPRYVNDQNTPVLNENDLSEAVYPAKTPSYTLVDLDARLNLGFLGLNDKTYLQLNVTNLFDKFYVGGFSGQVGNLNYPAQYVYVGTPRTFSGTVNIAF</sequence>
<evidence type="ECO:0000256" key="7">
    <source>
        <dbReference type="ARBA" id="ARBA00023237"/>
    </source>
</evidence>
<proteinExistence type="inferred from homology"/>
<evidence type="ECO:0000256" key="1">
    <source>
        <dbReference type="ARBA" id="ARBA00004571"/>
    </source>
</evidence>
<comment type="similarity">
    <text evidence="8 9">Belongs to the TonB-dependent receptor family.</text>
</comment>
<dbReference type="Proteomes" id="UP000570166">
    <property type="component" value="Unassembled WGS sequence"/>
</dbReference>
<dbReference type="PANTHER" id="PTHR30069:SF40">
    <property type="entry name" value="TONB-DEPENDENT RECEPTOR NMB0964-RELATED"/>
    <property type="match status" value="1"/>
</dbReference>
<evidence type="ECO:0000256" key="6">
    <source>
        <dbReference type="ARBA" id="ARBA00023136"/>
    </source>
</evidence>
<evidence type="ECO:0000259" key="12">
    <source>
        <dbReference type="Pfam" id="PF07715"/>
    </source>
</evidence>
<comment type="caution">
    <text evidence="13">The sequence shown here is derived from an EMBL/GenBank/DDBJ whole genome shotgun (WGS) entry which is preliminary data.</text>
</comment>
<evidence type="ECO:0000313" key="14">
    <source>
        <dbReference type="Proteomes" id="UP000570166"/>
    </source>
</evidence>
<keyword evidence="10" id="KW-0732">Signal</keyword>
<dbReference type="EMBL" id="JACEIB010000008">
    <property type="protein sequence ID" value="MBA2935016.1"/>
    <property type="molecule type" value="Genomic_DNA"/>
</dbReference>
<dbReference type="GO" id="GO:0044718">
    <property type="term" value="P:siderophore transmembrane transport"/>
    <property type="evidence" value="ECO:0007669"/>
    <property type="project" value="TreeGrafter"/>
</dbReference>
<dbReference type="InterPro" id="IPR036942">
    <property type="entry name" value="Beta-barrel_TonB_sf"/>
</dbReference>
<evidence type="ECO:0000256" key="10">
    <source>
        <dbReference type="SAM" id="SignalP"/>
    </source>
</evidence>
<keyword evidence="5 9" id="KW-0798">TonB box</keyword>
<dbReference type="InterPro" id="IPR039426">
    <property type="entry name" value="TonB-dep_rcpt-like"/>
</dbReference>
<evidence type="ECO:0000313" key="13">
    <source>
        <dbReference type="EMBL" id="MBA2935016.1"/>
    </source>
</evidence>
<dbReference type="PROSITE" id="PS52016">
    <property type="entry name" value="TONB_DEPENDENT_REC_3"/>
    <property type="match status" value="1"/>
</dbReference>
<evidence type="ECO:0000256" key="8">
    <source>
        <dbReference type="PROSITE-ProRule" id="PRU01360"/>
    </source>
</evidence>
<dbReference type="GO" id="GO:0009279">
    <property type="term" value="C:cell outer membrane"/>
    <property type="evidence" value="ECO:0007669"/>
    <property type="project" value="UniProtKB-SubCell"/>
</dbReference>
<dbReference type="InterPro" id="IPR012910">
    <property type="entry name" value="Plug_dom"/>
</dbReference>
<gene>
    <name evidence="13" type="ORF">HZF05_13010</name>
</gene>
<keyword evidence="7 8" id="KW-0998">Cell outer membrane</keyword>
<evidence type="ECO:0000259" key="11">
    <source>
        <dbReference type="Pfam" id="PF00593"/>
    </source>
</evidence>
<feature type="domain" description="TonB-dependent receptor-like beta-barrel" evidence="11">
    <location>
        <begin position="249"/>
        <end position="819"/>
    </location>
</feature>
<evidence type="ECO:0000256" key="4">
    <source>
        <dbReference type="ARBA" id="ARBA00022692"/>
    </source>
</evidence>
<evidence type="ECO:0000256" key="9">
    <source>
        <dbReference type="RuleBase" id="RU003357"/>
    </source>
</evidence>
<feature type="domain" description="TonB-dependent receptor plug" evidence="12">
    <location>
        <begin position="54"/>
        <end position="155"/>
    </location>
</feature>
<dbReference type="PANTHER" id="PTHR30069">
    <property type="entry name" value="TONB-DEPENDENT OUTER MEMBRANE RECEPTOR"/>
    <property type="match status" value="1"/>
</dbReference>
<keyword evidence="6 8" id="KW-0472">Membrane</keyword>
<feature type="signal peptide" evidence="10">
    <location>
        <begin position="1"/>
        <end position="25"/>
    </location>
</feature>
<keyword evidence="4 8" id="KW-0812">Transmembrane</keyword>
<keyword evidence="14" id="KW-1185">Reference proteome</keyword>
<reference evidence="13 14" key="1">
    <citation type="submission" date="2020-07" db="EMBL/GenBank/DDBJ databases">
        <authorList>
            <person name="Sun Q."/>
        </authorList>
    </citation>
    <scope>NUCLEOTIDE SEQUENCE [LARGE SCALE GENOMIC DNA]</scope>
    <source>
        <strain evidence="13 14">CGMCC 1.13654</strain>
    </source>
</reference>
<protein>
    <submittedName>
        <fullName evidence="13">TonB-dependent receptor</fullName>
    </submittedName>
</protein>
<dbReference type="Pfam" id="PF07715">
    <property type="entry name" value="Plug"/>
    <property type="match status" value="1"/>
</dbReference>
<dbReference type="Gene3D" id="2.40.170.20">
    <property type="entry name" value="TonB-dependent receptor, beta-barrel domain"/>
    <property type="match status" value="1"/>
</dbReference>
<name>A0A838LA79_9SPHN</name>
<evidence type="ECO:0000256" key="3">
    <source>
        <dbReference type="ARBA" id="ARBA00022452"/>
    </source>
</evidence>
<dbReference type="GO" id="GO:0015344">
    <property type="term" value="F:siderophore uptake transmembrane transporter activity"/>
    <property type="evidence" value="ECO:0007669"/>
    <property type="project" value="TreeGrafter"/>
</dbReference>
<dbReference type="InterPro" id="IPR037066">
    <property type="entry name" value="Plug_dom_sf"/>
</dbReference>
<evidence type="ECO:0000256" key="5">
    <source>
        <dbReference type="ARBA" id="ARBA00023077"/>
    </source>
</evidence>
<dbReference type="RefSeq" id="WP_160362659.1">
    <property type="nucleotide sequence ID" value="NZ_JACEIB010000008.1"/>
</dbReference>
<dbReference type="InterPro" id="IPR000531">
    <property type="entry name" value="Beta-barrel_TonB"/>
</dbReference>